<evidence type="ECO:0000313" key="8">
    <source>
        <dbReference type="EMBL" id="KAJ7951671.1"/>
    </source>
</evidence>
<dbReference type="PANTHER" id="PTHR31042">
    <property type="entry name" value="CORE-2/I-BRANCHING BETA-1,6-N-ACETYLGLUCOSAMINYLTRANSFERASE FAMILY PROTEIN-RELATED"/>
    <property type="match status" value="1"/>
</dbReference>
<evidence type="ECO:0000256" key="7">
    <source>
        <dbReference type="SAM" id="Phobius"/>
    </source>
</evidence>
<dbReference type="AlphaFoldDB" id="A0AAD7PDL6"/>
<keyword evidence="3" id="KW-0808">Transferase</keyword>
<dbReference type="KEGG" id="qsa:O6P43_027680"/>
<evidence type="ECO:0000256" key="3">
    <source>
        <dbReference type="ARBA" id="ARBA00022679"/>
    </source>
</evidence>
<sequence>MQSRLVALEEGKDPPSTFRPNQSRPLPLRLLQFFLLFLILGLGASIVSMYMIRLGILNVNPVLQPEPTIRPCSEQPTSIESWIRPPSKLLHNMNDTELLWRASVVPRIKSYPFKRVPKIAFMFLTKGPLPMEPLWERFFKGHEGLYSIYVHSLPSYHPNFSPSSVFYRRQIPSQVAQWGQMSMCDAERRLLANALLDISNEWFVLLSEACIPLHNFSIVYRYISRSRYSFMGSFDEPGPYGRGRYNRNMAPEVNLTEWRKGSQWFEINRELAVKIVEDVTYYPKFKEFCKPACYVDEHYFQTMLSIETPHLLANRSLTYVDWSRGGAHPATFGKDDIKEEFFKKIFEGRTCLYNNQPSSLCFLFARKFAPSALNSLLNISSRVLGF</sequence>
<keyword evidence="4 7" id="KW-0472">Membrane</keyword>
<dbReference type="GO" id="GO:0016020">
    <property type="term" value="C:membrane"/>
    <property type="evidence" value="ECO:0007669"/>
    <property type="project" value="UniProtKB-SubCell"/>
</dbReference>
<feature type="region of interest" description="Disordered" evidence="6">
    <location>
        <begin position="1"/>
        <end position="21"/>
    </location>
</feature>
<proteinExistence type="predicted"/>
<accession>A0AAD7PDL6</accession>
<name>A0AAD7PDL6_QUISA</name>
<evidence type="ECO:0000256" key="1">
    <source>
        <dbReference type="ARBA" id="ARBA00004606"/>
    </source>
</evidence>
<protein>
    <submittedName>
        <fullName evidence="8">Core-2/I-branching beta-1,6-N-acetylglucosaminyltransferase family protein</fullName>
    </submittedName>
</protein>
<evidence type="ECO:0000256" key="2">
    <source>
        <dbReference type="ARBA" id="ARBA00022676"/>
    </source>
</evidence>
<dbReference type="Proteomes" id="UP001163823">
    <property type="component" value="Chromosome 11"/>
</dbReference>
<reference evidence="8" key="1">
    <citation type="journal article" date="2023" name="Science">
        <title>Elucidation of the pathway for biosynthesis of saponin adjuvants from the soapbark tree.</title>
        <authorList>
            <person name="Reed J."/>
            <person name="Orme A."/>
            <person name="El-Demerdash A."/>
            <person name="Owen C."/>
            <person name="Martin L.B.B."/>
            <person name="Misra R.C."/>
            <person name="Kikuchi S."/>
            <person name="Rejzek M."/>
            <person name="Martin A.C."/>
            <person name="Harkess A."/>
            <person name="Leebens-Mack J."/>
            <person name="Louveau T."/>
            <person name="Stephenson M.J."/>
            <person name="Osbourn A."/>
        </authorList>
    </citation>
    <scope>NUCLEOTIDE SEQUENCE</scope>
    <source>
        <strain evidence="8">S10</strain>
    </source>
</reference>
<dbReference type="Pfam" id="PF02485">
    <property type="entry name" value="Branch"/>
    <property type="match status" value="1"/>
</dbReference>
<comment type="subcellular location">
    <subcellularLocation>
        <location evidence="1">Membrane</location>
        <topology evidence="1">Single-pass type II membrane protein</topology>
    </subcellularLocation>
</comment>
<dbReference type="InterPro" id="IPR044174">
    <property type="entry name" value="BC10-like"/>
</dbReference>
<keyword evidence="5" id="KW-0325">Glycoprotein</keyword>
<gene>
    <name evidence="8" type="ORF">O6P43_027680</name>
</gene>
<keyword evidence="7" id="KW-1133">Transmembrane helix</keyword>
<keyword evidence="9" id="KW-1185">Reference proteome</keyword>
<dbReference type="GO" id="GO:0016757">
    <property type="term" value="F:glycosyltransferase activity"/>
    <property type="evidence" value="ECO:0007669"/>
    <property type="project" value="UniProtKB-KW"/>
</dbReference>
<evidence type="ECO:0000256" key="6">
    <source>
        <dbReference type="SAM" id="MobiDB-lite"/>
    </source>
</evidence>
<keyword evidence="7" id="KW-0812">Transmembrane</keyword>
<evidence type="ECO:0000256" key="5">
    <source>
        <dbReference type="ARBA" id="ARBA00023180"/>
    </source>
</evidence>
<dbReference type="EMBL" id="JARAOO010000011">
    <property type="protein sequence ID" value="KAJ7951671.1"/>
    <property type="molecule type" value="Genomic_DNA"/>
</dbReference>
<comment type="caution">
    <text evidence="8">The sequence shown here is derived from an EMBL/GenBank/DDBJ whole genome shotgun (WGS) entry which is preliminary data.</text>
</comment>
<evidence type="ECO:0000313" key="9">
    <source>
        <dbReference type="Proteomes" id="UP001163823"/>
    </source>
</evidence>
<evidence type="ECO:0000256" key="4">
    <source>
        <dbReference type="ARBA" id="ARBA00023136"/>
    </source>
</evidence>
<dbReference type="InterPro" id="IPR003406">
    <property type="entry name" value="Glyco_trans_14"/>
</dbReference>
<organism evidence="8 9">
    <name type="scientific">Quillaja saponaria</name>
    <name type="common">Soap bark tree</name>
    <dbReference type="NCBI Taxonomy" id="32244"/>
    <lineage>
        <taxon>Eukaryota</taxon>
        <taxon>Viridiplantae</taxon>
        <taxon>Streptophyta</taxon>
        <taxon>Embryophyta</taxon>
        <taxon>Tracheophyta</taxon>
        <taxon>Spermatophyta</taxon>
        <taxon>Magnoliopsida</taxon>
        <taxon>eudicotyledons</taxon>
        <taxon>Gunneridae</taxon>
        <taxon>Pentapetalae</taxon>
        <taxon>rosids</taxon>
        <taxon>fabids</taxon>
        <taxon>Fabales</taxon>
        <taxon>Quillajaceae</taxon>
        <taxon>Quillaja</taxon>
    </lineage>
</organism>
<keyword evidence="2" id="KW-0328">Glycosyltransferase</keyword>
<dbReference type="PANTHER" id="PTHR31042:SF122">
    <property type="entry name" value="CORE-2_I-BRANCHING ENZYME"/>
    <property type="match status" value="1"/>
</dbReference>
<feature type="transmembrane region" description="Helical" evidence="7">
    <location>
        <begin position="30"/>
        <end position="52"/>
    </location>
</feature>